<dbReference type="AlphaFoldDB" id="A0A9Q0MZY7"/>
<accession>A0A9Q0MZY7</accession>
<sequence>MKQSREFSIADIRRKFCIIC</sequence>
<evidence type="ECO:0000313" key="2">
    <source>
        <dbReference type="Proteomes" id="UP001151699"/>
    </source>
</evidence>
<evidence type="ECO:0000313" key="1">
    <source>
        <dbReference type="EMBL" id="KAJ6640254.1"/>
    </source>
</evidence>
<proteinExistence type="predicted"/>
<gene>
    <name evidence="1" type="ORF">Bhyg_13004</name>
</gene>
<dbReference type="Proteomes" id="UP001151699">
    <property type="component" value="Chromosome X"/>
</dbReference>
<keyword evidence="2" id="KW-1185">Reference proteome</keyword>
<name>A0A9Q0MZY7_9DIPT</name>
<reference evidence="1" key="1">
    <citation type="submission" date="2022-07" db="EMBL/GenBank/DDBJ databases">
        <authorList>
            <person name="Trinca V."/>
            <person name="Uliana J.V.C."/>
            <person name="Torres T.T."/>
            <person name="Ward R.J."/>
            <person name="Monesi N."/>
        </authorList>
    </citation>
    <scope>NUCLEOTIDE SEQUENCE</scope>
    <source>
        <strain evidence="1">HSMRA1968</strain>
        <tissue evidence="1">Whole embryos</tissue>
    </source>
</reference>
<dbReference type="EMBL" id="WJQU01000003">
    <property type="protein sequence ID" value="KAJ6640254.1"/>
    <property type="molecule type" value="Genomic_DNA"/>
</dbReference>
<comment type="caution">
    <text evidence="1">The sequence shown here is derived from an EMBL/GenBank/DDBJ whole genome shotgun (WGS) entry which is preliminary data.</text>
</comment>
<organism evidence="1 2">
    <name type="scientific">Pseudolycoriella hygida</name>
    <dbReference type="NCBI Taxonomy" id="35572"/>
    <lineage>
        <taxon>Eukaryota</taxon>
        <taxon>Metazoa</taxon>
        <taxon>Ecdysozoa</taxon>
        <taxon>Arthropoda</taxon>
        <taxon>Hexapoda</taxon>
        <taxon>Insecta</taxon>
        <taxon>Pterygota</taxon>
        <taxon>Neoptera</taxon>
        <taxon>Endopterygota</taxon>
        <taxon>Diptera</taxon>
        <taxon>Nematocera</taxon>
        <taxon>Sciaroidea</taxon>
        <taxon>Sciaridae</taxon>
        <taxon>Pseudolycoriella</taxon>
    </lineage>
</organism>
<protein>
    <submittedName>
        <fullName evidence="1">Uncharacterized protein</fullName>
    </submittedName>
</protein>